<evidence type="ECO:0000313" key="2">
    <source>
        <dbReference type="EMBL" id="MDT0641755.1"/>
    </source>
</evidence>
<evidence type="ECO:0008006" key="4">
    <source>
        <dbReference type="Google" id="ProtNLM"/>
    </source>
</evidence>
<sequence length="185" mass="21321">MKKAILFLMLAGFFVSAQSQEQIIELEETEVKMNSVPLTSNFSSGEAEFIIDEGYTMQFHHNALEFVKKNFDIQEFIEKYGHKGSDSYEVTFRSRKGLLQTVYDSEGNMLSSYQKFKNVALPYEVRNEIYRQYQGWDVIKNKFVAKGKMDNIDKGFYKIQVQKGSKKETFKLPLTETSLAGLASN</sequence>
<accession>A0ABU3C6R6</accession>
<keyword evidence="3" id="KW-1185">Reference proteome</keyword>
<reference evidence="2 3" key="1">
    <citation type="submission" date="2023-09" db="EMBL/GenBank/DDBJ databases">
        <authorList>
            <person name="Rey-Velasco X."/>
        </authorList>
    </citation>
    <scope>NUCLEOTIDE SEQUENCE [LARGE SCALE GENOMIC DNA]</scope>
    <source>
        <strain evidence="2 3">F363</strain>
    </source>
</reference>
<name>A0ABU3C6R6_9FLAO</name>
<feature type="signal peptide" evidence="1">
    <location>
        <begin position="1"/>
        <end position="19"/>
    </location>
</feature>
<dbReference type="RefSeq" id="WP_311533465.1">
    <property type="nucleotide sequence ID" value="NZ_JAVRHQ010000002.1"/>
</dbReference>
<organism evidence="2 3">
    <name type="scientific">Autumnicola tepida</name>
    <dbReference type="NCBI Taxonomy" id="3075595"/>
    <lineage>
        <taxon>Bacteria</taxon>
        <taxon>Pseudomonadati</taxon>
        <taxon>Bacteroidota</taxon>
        <taxon>Flavobacteriia</taxon>
        <taxon>Flavobacteriales</taxon>
        <taxon>Flavobacteriaceae</taxon>
        <taxon>Autumnicola</taxon>
    </lineage>
</organism>
<dbReference type="EMBL" id="JAVRHQ010000002">
    <property type="protein sequence ID" value="MDT0641755.1"/>
    <property type="molecule type" value="Genomic_DNA"/>
</dbReference>
<evidence type="ECO:0000256" key="1">
    <source>
        <dbReference type="SAM" id="SignalP"/>
    </source>
</evidence>
<feature type="chain" id="PRO_5046432670" description="Secreted protein" evidence="1">
    <location>
        <begin position="20"/>
        <end position="185"/>
    </location>
</feature>
<protein>
    <recommendedName>
        <fullName evidence="4">Secreted protein</fullName>
    </recommendedName>
</protein>
<proteinExistence type="predicted"/>
<comment type="caution">
    <text evidence="2">The sequence shown here is derived from an EMBL/GenBank/DDBJ whole genome shotgun (WGS) entry which is preliminary data.</text>
</comment>
<gene>
    <name evidence="2" type="ORF">RM553_02820</name>
</gene>
<keyword evidence="1" id="KW-0732">Signal</keyword>
<dbReference type="Proteomes" id="UP001262889">
    <property type="component" value="Unassembled WGS sequence"/>
</dbReference>
<evidence type="ECO:0000313" key="3">
    <source>
        <dbReference type="Proteomes" id="UP001262889"/>
    </source>
</evidence>
<dbReference type="SUPFAM" id="SSF160574">
    <property type="entry name" value="BT0923-like"/>
    <property type="match status" value="1"/>
</dbReference>